<dbReference type="Pfam" id="PF04102">
    <property type="entry name" value="SlyX"/>
    <property type="match status" value="1"/>
</dbReference>
<evidence type="ECO:0000313" key="4">
    <source>
        <dbReference type="Proteomes" id="UP000249005"/>
    </source>
</evidence>
<comment type="similarity">
    <text evidence="1">Belongs to the SlyX family.</text>
</comment>
<evidence type="ECO:0000256" key="1">
    <source>
        <dbReference type="HAMAP-Rule" id="MF_00715"/>
    </source>
</evidence>
<name>A0A2X4U7A7_9GAMM</name>
<evidence type="ECO:0000313" key="3">
    <source>
        <dbReference type="EMBL" id="SQI35073.1"/>
    </source>
</evidence>
<sequence length="74" mass="8621">MQTIDTNLLERLELLESRQAFQEATIDDLNQVIVQQQREILKLQEQLKMLSDKLKSSEPSIIASQEEETPPPHY</sequence>
<accession>A0A2X4U7A7</accession>
<dbReference type="Gene3D" id="1.20.5.300">
    <property type="match status" value="1"/>
</dbReference>
<dbReference type="Proteomes" id="UP000249005">
    <property type="component" value="Chromosome 1"/>
</dbReference>
<dbReference type="InterPro" id="IPR007236">
    <property type="entry name" value="SlyX"/>
</dbReference>
<proteinExistence type="inferred from homology"/>
<dbReference type="PANTHER" id="PTHR36508:SF1">
    <property type="entry name" value="PROTEIN SLYX"/>
    <property type="match status" value="1"/>
</dbReference>
<dbReference type="PANTHER" id="PTHR36508">
    <property type="entry name" value="PROTEIN SLYX"/>
    <property type="match status" value="1"/>
</dbReference>
<feature type="compositionally biased region" description="Acidic residues" evidence="2">
    <location>
        <begin position="65"/>
        <end position="74"/>
    </location>
</feature>
<dbReference type="OrthoDB" id="5771733at2"/>
<feature type="region of interest" description="Disordered" evidence="2">
    <location>
        <begin position="52"/>
        <end position="74"/>
    </location>
</feature>
<reference evidence="3 4" key="1">
    <citation type="submission" date="2018-06" db="EMBL/GenBank/DDBJ databases">
        <authorList>
            <consortium name="Pathogen Informatics"/>
            <person name="Doyle S."/>
        </authorList>
    </citation>
    <scope>NUCLEOTIDE SEQUENCE [LARGE SCALE GENOMIC DNA]</scope>
    <source>
        <strain evidence="3 4">NCTC12151</strain>
    </source>
</reference>
<organism evidence="3 4">
    <name type="scientific">Leminorella richardii</name>
    <dbReference type="NCBI Taxonomy" id="158841"/>
    <lineage>
        <taxon>Bacteria</taxon>
        <taxon>Pseudomonadati</taxon>
        <taxon>Pseudomonadota</taxon>
        <taxon>Gammaproteobacteria</taxon>
        <taxon>Enterobacterales</taxon>
        <taxon>Budviciaceae</taxon>
        <taxon>Leminorella</taxon>
    </lineage>
</organism>
<keyword evidence="4" id="KW-1185">Reference proteome</keyword>
<dbReference type="HAMAP" id="MF_00715">
    <property type="entry name" value="SlyX"/>
    <property type="match status" value="1"/>
</dbReference>
<dbReference type="EMBL" id="LS483470">
    <property type="protein sequence ID" value="SQI35073.1"/>
    <property type="molecule type" value="Genomic_DNA"/>
</dbReference>
<dbReference type="AlphaFoldDB" id="A0A2X4U7A7"/>
<dbReference type="NCBIfam" id="NF002750">
    <property type="entry name" value="PRK02793.1"/>
    <property type="match status" value="1"/>
</dbReference>
<protein>
    <recommendedName>
        <fullName evidence="1">Protein SlyX</fullName>
    </recommendedName>
</protein>
<dbReference type="KEGG" id="lri:NCTC12151_00341"/>
<dbReference type="RefSeq" id="WP_111739019.1">
    <property type="nucleotide sequence ID" value="NZ_LR698987.1"/>
</dbReference>
<gene>
    <name evidence="1" type="primary">slyX</name>
    <name evidence="3" type="ORF">NCTC12151_00341</name>
</gene>
<evidence type="ECO:0000256" key="2">
    <source>
        <dbReference type="SAM" id="MobiDB-lite"/>
    </source>
</evidence>